<keyword evidence="6" id="KW-0969">Cilium</keyword>
<evidence type="ECO:0000313" key="6">
    <source>
        <dbReference type="EMBL" id="TEB11138.1"/>
    </source>
</evidence>
<evidence type="ECO:0000259" key="4">
    <source>
        <dbReference type="Pfam" id="PF06429"/>
    </source>
</evidence>
<dbReference type="Pfam" id="PF22692">
    <property type="entry name" value="LlgE_F_G_D1"/>
    <property type="match status" value="1"/>
</dbReference>
<proteinExistence type="inferred from homology"/>
<dbReference type="SUPFAM" id="SSF117143">
    <property type="entry name" value="Flagellar hook protein flgE"/>
    <property type="match status" value="1"/>
</dbReference>
<dbReference type="GO" id="GO:0071978">
    <property type="term" value="P:bacterial-type flagellum-dependent swarming motility"/>
    <property type="evidence" value="ECO:0007669"/>
    <property type="project" value="TreeGrafter"/>
</dbReference>
<dbReference type="InterPro" id="IPR020013">
    <property type="entry name" value="Flagellar_FlgE/F/G"/>
</dbReference>
<dbReference type="EMBL" id="QFFZ01000017">
    <property type="protein sequence ID" value="TEB11138.1"/>
    <property type="molecule type" value="Genomic_DNA"/>
</dbReference>
<dbReference type="GO" id="GO:0009425">
    <property type="term" value="C:bacterial-type flagellum basal body"/>
    <property type="evidence" value="ECO:0007669"/>
    <property type="project" value="UniProtKB-SubCell"/>
</dbReference>
<dbReference type="InterPro" id="IPR053967">
    <property type="entry name" value="LlgE_F_G-like_D1"/>
</dbReference>
<keyword evidence="6" id="KW-0282">Flagellum</keyword>
<evidence type="ECO:0000256" key="2">
    <source>
        <dbReference type="RuleBase" id="RU362116"/>
    </source>
</evidence>
<evidence type="ECO:0000256" key="1">
    <source>
        <dbReference type="ARBA" id="ARBA00009677"/>
    </source>
</evidence>
<keyword evidence="6" id="KW-0966">Cell projection</keyword>
<dbReference type="InterPro" id="IPR010930">
    <property type="entry name" value="Flg_bb/hook_C_dom"/>
</dbReference>
<dbReference type="Pfam" id="PF00460">
    <property type="entry name" value="Flg_bb_rod"/>
    <property type="match status" value="1"/>
</dbReference>
<reference evidence="6 7" key="1">
    <citation type="journal article" date="2018" name="Environ. Microbiol.">
        <title>Novel energy conservation strategies and behaviour of Pelotomaculum schinkii driving syntrophic propionate catabolism.</title>
        <authorList>
            <person name="Hidalgo-Ahumada C.A.P."/>
            <person name="Nobu M.K."/>
            <person name="Narihiro T."/>
            <person name="Tamaki H."/>
            <person name="Liu W.T."/>
            <person name="Kamagata Y."/>
            <person name="Stams A.J.M."/>
            <person name="Imachi H."/>
            <person name="Sousa D.Z."/>
        </authorList>
    </citation>
    <scope>NUCLEOTIDE SEQUENCE [LARGE SCALE GENOMIC DNA]</scope>
    <source>
        <strain evidence="6 7">MGP</strain>
    </source>
</reference>
<dbReference type="Pfam" id="PF06429">
    <property type="entry name" value="Flg_bbr_C"/>
    <property type="match status" value="1"/>
</dbReference>
<name>A0A4Y7RQ44_9FIRM</name>
<organism evidence="6 7">
    <name type="scientific">Pelotomaculum propionicicum</name>
    <dbReference type="NCBI Taxonomy" id="258475"/>
    <lineage>
        <taxon>Bacteria</taxon>
        <taxon>Bacillati</taxon>
        <taxon>Bacillota</taxon>
        <taxon>Clostridia</taxon>
        <taxon>Eubacteriales</taxon>
        <taxon>Desulfotomaculaceae</taxon>
        <taxon>Pelotomaculum</taxon>
    </lineage>
</organism>
<protein>
    <submittedName>
        <fullName evidence="6">Flagellar basal-body rod protein FlgG</fullName>
    </submittedName>
</protein>
<dbReference type="AlphaFoldDB" id="A0A4Y7RQ44"/>
<feature type="domain" description="Flagellar basal body rod protein N-terminal" evidence="3">
    <location>
        <begin position="5"/>
        <end position="35"/>
    </location>
</feature>
<dbReference type="OrthoDB" id="9804559at2"/>
<keyword evidence="7" id="KW-1185">Reference proteome</keyword>
<dbReference type="InterPro" id="IPR037925">
    <property type="entry name" value="FlgE/F/G-like"/>
</dbReference>
<gene>
    <name evidence="6" type="primary">flgG_2</name>
    <name evidence="6" type="ORF">Pmgp_01834</name>
</gene>
<comment type="caution">
    <text evidence="6">The sequence shown here is derived from an EMBL/GenBank/DDBJ whole genome shotgun (WGS) entry which is preliminary data.</text>
</comment>
<dbReference type="RefSeq" id="WP_134213685.1">
    <property type="nucleotide sequence ID" value="NZ_QFFZ01000017.1"/>
</dbReference>
<comment type="similarity">
    <text evidence="1 2">Belongs to the flagella basal body rod proteins family.</text>
</comment>
<feature type="domain" description="Flagellar hook protein FlgE/F/G-like D1" evidence="5">
    <location>
        <begin position="101"/>
        <end position="167"/>
    </location>
</feature>
<accession>A0A4Y7RQ44</accession>
<comment type="subcellular location">
    <subcellularLocation>
        <location evidence="2">Bacterial flagellum basal body</location>
    </subcellularLocation>
</comment>
<evidence type="ECO:0000259" key="3">
    <source>
        <dbReference type="Pfam" id="PF00460"/>
    </source>
</evidence>
<dbReference type="PANTHER" id="PTHR30435">
    <property type="entry name" value="FLAGELLAR PROTEIN"/>
    <property type="match status" value="1"/>
</dbReference>
<feature type="domain" description="Flagellar basal-body/hook protein C-terminal" evidence="4">
    <location>
        <begin position="213"/>
        <end position="257"/>
    </location>
</feature>
<dbReference type="Proteomes" id="UP000297597">
    <property type="component" value="Unassembled WGS sequence"/>
</dbReference>
<evidence type="ECO:0000259" key="5">
    <source>
        <dbReference type="Pfam" id="PF22692"/>
    </source>
</evidence>
<keyword evidence="2" id="KW-0975">Bacterial flagellum</keyword>
<evidence type="ECO:0000313" key="7">
    <source>
        <dbReference type="Proteomes" id="UP000297597"/>
    </source>
</evidence>
<sequence length="262" mass="28047">MLRGLYSAATGMDVHQVKVESISNNLMNASTPGYKKEEVIVQSFPEQLLIQQGGRRNKGGAASSNLSQQIGTMGSGVLLSGVVIDHSQGEVQETGNDTDIMINGPGFFTVQSVQPGEPERIFYTRNGSFRVDQEGYLTDAVGNRILGEVGQINVGSAKFKVSSDGKMEVDGTVVDTLRLIEFDDPGSLTKEGEGLFTAPPGGGRQAASTTVSQGFLEMSNVNVTDEMINLVSAMRTYEANQRVIQTFDEILSKSANQVGTIK</sequence>
<dbReference type="PANTHER" id="PTHR30435:SF19">
    <property type="entry name" value="FLAGELLAR BASAL-BODY ROD PROTEIN FLGG"/>
    <property type="match status" value="1"/>
</dbReference>
<dbReference type="NCBIfam" id="TIGR03506">
    <property type="entry name" value="FlgEFG_subfam"/>
    <property type="match status" value="1"/>
</dbReference>
<dbReference type="InterPro" id="IPR001444">
    <property type="entry name" value="Flag_bb_rod_N"/>
</dbReference>